<feature type="compositionally biased region" description="Basic and acidic residues" evidence="1">
    <location>
        <begin position="64"/>
        <end position="80"/>
    </location>
</feature>
<reference evidence="2 3" key="1">
    <citation type="journal article" date="2017" name="Curr. Biol.">
        <title>Genome architecture and evolution of a unichromosomal asexual nematode.</title>
        <authorList>
            <person name="Fradin H."/>
            <person name="Zegar C."/>
            <person name="Gutwein M."/>
            <person name="Lucas J."/>
            <person name="Kovtun M."/>
            <person name="Corcoran D."/>
            <person name="Baugh L.R."/>
            <person name="Kiontke K."/>
            <person name="Gunsalus K."/>
            <person name="Fitch D.H."/>
            <person name="Piano F."/>
        </authorList>
    </citation>
    <scope>NUCLEOTIDE SEQUENCE [LARGE SCALE GENOMIC DNA]</scope>
    <source>
        <strain evidence="2">PF1309</strain>
    </source>
</reference>
<gene>
    <name evidence="2" type="ORF">WR25_18699</name>
</gene>
<dbReference type="Proteomes" id="UP000218231">
    <property type="component" value="Unassembled WGS sequence"/>
</dbReference>
<name>A0A2A2KFK4_9BILA</name>
<proteinExistence type="predicted"/>
<dbReference type="EMBL" id="LIAE01008711">
    <property type="protein sequence ID" value="PAV72715.1"/>
    <property type="molecule type" value="Genomic_DNA"/>
</dbReference>
<evidence type="ECO:0000313" key="2">
    <source>
        <dbReference type="EMBL" id="PAV72715.1"/>
    </source>
</evidence>
<comment type="caution">
    <text evidence="2">The sequence shown here is derived from an EMBL/GenBank/DDBJ whole genome shotgun (WGS) entry which is preliminary data.</text>
</comment>
<keyword evidence="3" id="KW-1185">Reference proteome</keyword>
<feature type="compositionally biased region" description="Basic and acidic residues" evidence="1">
    <location>
        <begin position="99"/>
        <end position="135"/>
    </location>
</feature>
<protein>
    <submittedName>
        <fullName evidence="2">Uncharacterized protein</fullName>
    </submittedName>
</protein>
<accession>A0A2A2KFK4</accession>
<sequence length="135" mass="14792">MPLALLQFHVSLSSSSSLCLSLCLLLLYVPPFSTFLVDASASQSQSCTVEGSICSENAATMQPKRKEGIKQGKKKGEKDANGCGQKLSGEVRIVVGKRPTKEGEGNRGEERKRKERGEGVKGDICHRDRQRREKN</sequence>
<feature type="region of interest" description="Disordered" evidence="1">
    <location>
        <begin position="60"/>
        <end position="135"/>
    </location>
</feature>
<organism evidence="2 3">
    <name type="scientific">Diploscapter pachys</name>
    <dbReference type="NCBI Taxonomy" id="2018661"/>
    <lineage>
        <taxon>Eukaryota</taxon>
        <taxon>Metazoa</taxon>
        <taxon>Ecdysozoa</taxon>
        <taxon>Nematoda</taxon>
        <taxon>Chromadorea</taxon>
        <taxon>Rhabditida</taxon>
        <taxon>Rhabditina</taxon>
        <taxon>Rhabditomorpha</taxon>
        <taxon>Rhabditoidea</taxon>
        <taxon>Rhabditidae</taxon>
        <taxon>Diploscapter</taxon>
    </lineage>
</organism>
<dbReference type="AlphaFoldDB" id="A0A2A2KFK4"/>
<evidence type="ECO:0000313" key="3">
    <source>
        <dbReference type="Proteomes" id="UP000218231"/>
    </source>
</evidence>
<evidence type="ECO:0000256" key="1">
    <source>
        <dbReference type="SAM" id="MobiDB-lite"/>
    </source>
</evidence>